<dbReference type="EMBL" id="FOQD01000011">
    <property type="protein sequence ID" value="SFI69523.1"/>
    <property type="molecule type" value="Genomic_DNA"/>
</dbReference>
<dbReference type="Proteomes" id="UP000199518">
    <property type="component" value="Unassembled WGS sequence"/>
</dbReference>
<keyword evidence="1" id="KW-0645">Protease</keyword>
<dbReference type="AlphaFoldDB" id="A0A1I3KAM2"/>
<dbReference type="InterPro" id="IPR008969">
    <property type="entry name" value="CarboxyPept-like_regulatory"/>
</dbReference>
<dbReference type="STRING" id="1576369.SAMN05421753_111169"/>
<name>A0A1I3KAM2_9PLAN</name>
<evidence type="ECO:0000313" key="2">
    <source>
        <dbReference type="Proteomes" id="UP000199518"/>
    </source>
</evidence>
<evidence type="ECO:0000313" key="1">
    <source>
        <dbReference type="EMBL" id="SFI69523.1"/>
    </source>
</evidence>
<sequence length="907" mass="99872">MNSIWVASELPRLRRGDSSKRWRLSSSSTQNRLSPITCGMVDAIRMLGVIFARRTTHAYVECLRWGRLRRPLRPPLAIVFSLGIALMRATAFMPAAHAQQGNAAAPSTTIMAESAASSHVVTGRCVDSSSRVPLAGISVRLFRMQGQTSHPEEIARTITDADGRYTFTVLTPPRPEGNLDRLRYDVVGISQDGQIGVNFLNHRDEEEIVEIRIARETSTLSGKVVDDQGRPIAGATVTPCFVYVHPAPAVFSAITDAEGRFQFDNLGIHKWSNGVVAPTRFGVLHPDYPSISGNTPVPAEIVVTLPTGCVVTGAVKDATTGMPAVGAELTARQVDEGRTSSATTDQNGHFRLVIPEGHYDFFVEAHQRVCIAETDRECLAGQKIELPQFTLIEGGFISGQVVNSVTGQPMSLNEQGKPIALGLFGPSYPAGSVISPAWMAIVDDAGRFTLRAAPGENFPYFVNCQGTRMPWETMRQPPVFVRAGETTHYNMLITPEVQPQQKLELARKLIDTLPQNPTDRTAQIILEFRKLNHTVDETEVLCSLMRELVMIGPTAVPQLCAELDQTQENRMLRRLAFALRAIKDPSAVPALIRAIPKALLPSSSDYGLIVVDGELTKFMQKHDLDGSGGQYFGLGRPVREIFGALHSLTGQKFDDIQASCVSLSQDPRRQVLQQRLYARKAQRWQAWWEANWQTFTKDAAYQLVNLQLGDEPLPPPPQNLESAARIHATITGIVLSPASSEGQHVTHFYDLDTGYEPRWPEAIPKDEAQIDPQALEKWAAESGADLMCVTQRLADGSETFVLRSLGMTVREIELRDLRNLKKQVGERSLPQGRPVGELLMHYDAAQQKLIADAEAAFIYTTREGNMGVIETTDRVTRTEDLTGLAVSAPRGVGFHKGVRFNLMEIVP</sequence>
<dbReference type="SUPFAM" id="SSF49452">
    <property type="entry name" value="Starch-binding domain-like"/>
    <property type="match status" value="1"/>
</dbReference>
<reference evidence="2" key="1">
    <citation type="submission" date="2016-10" db="EMBL/GenBank/DDBJ databases">
        <authorList>
            <person name="Varghese N."/>
            <person name="Submissions S."/>
        </authorList>
    </citation>
    <scope>NUCLEOTIDE SEQUENCE [LARGE SCALE GENOMIC DNA]</scope>
    <source>
        <strain evidence="2">DSM 26348</strain>
    </source>
</reference>
<proteinExistence type="predicted"/>
<keyword evidence="1" id="KW-0121">Carboxypeptidase</keyword>
<dbReference type="Pfam" id="PF13620">
    <property type="entry name" value="CarboxypepD_reg"/>
    <property type="match status" value="1"/>
</dbReference>
<dbReference type="GO" id="GO:0004180">
    <property type="term" value="F:carboxypeptidase activity"/>
    <property type="evidence" value="ECO:0007669"/>
    <property type="project" value="UniProtKB-KW"/>
</dbReference>
<dbReference type="GO" id="GO:0030246">
    <property type="term" value="F:carbohydrate binding"/>
    <property type="evidence" value="ECO:0007669"/>
    <property type="project" value="InterPro"/>
</dbReference>
<dbReference type="Gene3D" id="2.60.40.1120">
    <property type="entry name" value="Carboxypeptidase-like, regulatory domain"/>
    <property type="match status" value="1"/>
</dbReference>
<keyword evidence="2" id="KW-1185">Reference proteome</keyword>
<gene>
    <name evidence="1" type="ORF">SAMN05421753_111169</name>
</gene>
<keyword evidence="1" id="KW-0378">Hydrolase</keyword>
<accession>A0A1I3KAM2</accession>
<protein>
    <submittedName>
        <fullName evidence="1">Carboxypeptidase regulatory-like domain-containing protein</fullName>
    </submittedName>
</protein>
<dbReference type="InterPro" id="IPR013784">
    <property type="entry name" value="Carb-bd-like_fold"/>
</dbReference>
<dbReference type="SUPFAM" id="SSF49464">
    <property type="entry name" value="Carboxypeptidase regulatory domain-like"/>
    <property type="match status" value="2"/>
</dbReference>
<organism evidence="1 2">
    <name type="scientific">Planctomicrobium piriforme</name>
    <dbReference type="NCBI Taxonomy" id="1576369"/>
    <lineage>
        <taxon>Bacteria</taxon>
        <taxon>Pseudomonadati</taxon>
        <taxon>Planctomycetota</taxon>
        <taxon>Planctomycetia</taxon>
        <taxon>Planctomycetales</taxon>
        <taxon>Planctomycetaceae</taxon>
        <taxon>Planctomicrobium</taxon>
    </lineage>
</organism>